<evidence type="ECO:0000313" key="3">
    <source>
        <dbReference type="Proteomes" id="UP001500620"/>
    </source>
</evidence>
<sequence>MRERGRGADALKESVQPMPVGVIEQAGVEFGVDASQARDGRVLHPAVLAIGRRGPGRDLPQRGKNGLHG</sequence>
<accession>A0ABP8DI56</accession>
<proteinExistence type="predicted"/>
<protein>
    <submittedName>
        <fullName evidence="2">Uncharacterized protein</fullName>
    </submittedName>
</protein>
<dbReference type="EMBL" id="BAABAT010000024">
    <property type="protein sequence ID" value="GAA4256537.1"/>
    <property type="molecule type" value="Genomic_DNA"/>
</dbReference>
<gene>
    <name evidence="2" type="ORF">GCM10022255_069780</name>
</gene>
<reference evidence="3" key="1">
    <citation type="journal article" date="2019" name="Int. J. Syst. Evol. Microbiol.">
        <title>The Global Catalogue of Microorganisms (GCM) 10K type strain sequencing project: providing services to taxonomists for standard genome sequencing and annotation.</title>
        <authorList>
            <consortium name="The Broad Institute Genomics Platform"/>
            <consortium name="The Broad Institute Genome Sequencing Center for Infectious Disease"/>
            <person name="Wu L."/>
            <person name="Ma J."/>
        </authorList>
    </citation>
    <scope>NUCLEOTIDE SEQUENCE [LARGE SCALE GENOMIC DNA]</scope>
    <source>
        <strain evidence="3">JCM 17441</strain>
    </source>
</reference>
<keyword evidence="3" id="KW-1185">Reference proteome</keyword>
<evidence type="ECO:0000313" key="2">
    <source>
        <dbReference type="EMBL" id="GAA4256537.1"/>
    </source>
</evidence>
<dbReference type="RefSeq" id="WP_345133520.1">
    <property type="nucleotide sequence ID" value="NZ_BAABAT010000024.1"/>
</dbReference>
<name>A0ABP8DI56_9ACTN</name>
<feature type="region of interest" description="Disordered" evidence="1">
    <location>
        <begin position="48"/>
        <end position="69"/>
    </location>
</feature>
<dbReference type="Proteomes" id="UP001500620">
    <property type="component" value="Unassembled WGS sequence"/>
</dbReference>
<comment type="caution">
    <text evidence="2">The sequence shown here is derived from an EMBL/GenBank/DDBJ whole genome shotgun (WGS) entry which is preliminary data.</text>
</comment>
<organism evidence="2 3">
    <name type="scientific">Dactylosporangium darangshiense</name>
    <dbReference type="NCBI Taxonomy" id="579108"/>
    <lineage>
        <taxon>Bacteria</taxon>
        <taxon>Bacillati</taxon>
        <taxon>Actinomycetota</taxon>
        <taxon>Actinomycetes</taxon>
        <taxon>Micromonosporales</taxon>
        <taxon>Micromonosporaceae</taxon>
        <taxon>Dactylosporangium</taxon>
    </lineage>
</organism>
<evidence type="ECO:0000256" key="1">
    <source>
        <dbReference type="SAM" id="MobiDB-lite"/>
    </source>
</evidence>